<evidence type="ECO:0000313" key="2">
    <source>
        <dbReference type="Proteomes" id="UP000318704"/>
    </source>
</evidence>
<protein>
    <recommendedName>
        <fullName evidence="3">Leucine Rich repeats (2 copies)</fullName>
    </recommendedName>
</protein>
<reference evidence="1 2" key="1">
    <citation type="submission" date="2019-03" db="EMBL/GenBank/DDBJ databases">
        <title>Deep-cultivation of Planctomycetes and their phenomic and genomic characterization uncovers novel biology.</title>
        <authorList>
            <person name="Wiegand S."/>
            <person name="Jogler M."/>
            <person name="Boedeker C."/>
            <person name="Pinto D."/>
            <person name="Vollmers J."/>
            <person name="Rivas-Marin E."/>
            <person name="Kohn T."/>
            <person name="Peeters S.H."/>
            <person name="Heuer A."/>
            <person name="Rast P."/>
            <person name="Oberbeckmann S."/>
            <person name="Bunk B."/>
            <person name="Jeske O."/>
            <person name="Meyerdierks A."/>
            <person name="Storesund J.E."/>
            <person name="Kallscheuer N."/>
            <person name="Luecker S."/>
            <person name="Lage O.M."/>
            <person name="Pohl T."/>
            <person name="Merkel B.J."/>
            <person name="Hornburger P."/>
            <person name="Mueller R.-W."/>
            <person name="Bruemmer F."/>
            <person name="Labrenz M."/>
            <person name="Spormann A.M."/>
            <person name="Op den Camp H."/>
            <person name="Overmann J."/>
            <person name="Amann R."/>
            <person name="Jetten M.S.M."/>
            <person name="Mascher T."/>
            <person name="Medema M.H."/>
            <person name="Devos D.P."/>
            <person name="Kaster A.-K."/>
            <person name="Ovreas L."/>
            <person name="Rohde M."/>
            <person name="Galperin M.Y."/>
            <person name="Jogler C."/>
        </authorList>
    </citation>
    <scope>NUCLEOTIDE SEQUENCE [LARGE SCALE GENOMIC DNA]</scope>
    <source>
        <strain evidence="1 2">V144</strain>
    </source>
</reference>
<dbReference type="KEGG" id="gaw:V144x_18700"/>
<name>A0A517VTT5_9PLAN</name>
<gene>
    <name evidence="1" type="ORF">V144x_18700</name>
</gene>
<dbReference type="Gene3D" id="3.80.10.10">
    <property type="entry name" value="Ribonuclease Inhibitor"/>
    <property type="match status" value="1"/>
</dbReference>
<sequence>MKPKMMILGVFFSLVTVFAIVVIVKSKSQPAAIEKKQRQAALASKKKGKPNFLGLGLRVGLDKTGEILRVTGKDTVRGQSVIQTSRTSKEVFEWIVTQEPQKLHFEIVYMNEDDTALLKQLPDLEEITFINTNVGERTIQHLSKIKSLKRISIQNGNITDQSIFIFAQMPGLEFLTLERNRFLPMAVGRLLRKLLPEAKVEVT</sequence>
<accession>A0A517VTT5</accession>
<evidence type="ECO:0000313" key="1">
    <source>
        <dbReference type="EMBL" id="QDT96415.1"/>
    </source>
</evidence>
<proteinExistence type="predicted"/>
<organism evidence="1 2">
    <name type="scientific">Gimesia aquarii</name>
    <dbReference type="NCBI Taxonomy" id="2527964"/>
    <lineage>
        <taxon>Bacteria</taxon>
        <taxon>Pseudomonadati</taxon>
        <taxon>Planctomycetota</taxon>
        <taxon>Planctomycetia</taxon>
        <taxon>Planctomycetales</taxon>
        <taxon>Planctomycetaceae</taxon>
        <taxon>Gimesia</taxon>
    </lineage>
</organism>
<dbReference type="AlphaFoldDB" id="A0A517VTT5"/>
<dbReference type="Proteomes" id="UP000318704">
    <property type="component" value="Chromosome"/>
</dbReference>
<evidence type="ECO:0008006" key="3">
    <source>
        <dbReference type="Google" id="ProtNLM"/>
    </source>
</evidence>
<dbReference type="SUPFAM" id="SSF52047">
    <property type="entry name" value="RNI-like"/>
    <property type="match status" value="1"/>
</dbReference>
<dbReference type="RefSeq" id="WP_144984489.1">
    <property type="nucleotide sequence ID" value="NZ_CP037920.1"/>
</dbReference>
<dbReference type="InterPro" id="IPR032675">
    <property type="entry name" value="LRR_dom_sf"/>
</dbReference>
<dbReference type="EMBL" id="CP037920">
    <property type="protein sequence ID" value="QDT96415.1"/>
    <property type="molecule type" value="Genomic_DNA"/>
</dbReference>